<dbReference type="EMBL" id="CP039690">
    <property type="protein sequence ID" value="QCI68040.1"/>
    <property type="molecule type" value="Genomic_DNA"/>
</dbReference>
<name>A0A4D7BBG7_9HYPH</name>
<sequence length="215" mass="23368">MADIFDEVEEDLRRARFEEFWKKYWPLMAALAAVVILAIGGWRFYDWRQEQQSAAAGGRFEAAMRLSRTNAAEAEAQFAAIAADAPTGYRILARFRQATELAGRDKEAAVKAFDAIAADSAIGPVLQDVARIRAGYLLVDTATPAEIARRVEPLAAPGLPFRHSARELLALAAMRAGDKAAADKWLQAIQADQETPQGVRGRAELIAAVMAGLAK</sequence>
<dbReference type="KEGG" id="pstg:E8M01_29720"/>
<protein>
    <submittedName>
        <fullName evidence="3">Tetratricopeptide repeat protein</fullName>
    </submittedName>
</protein>
<evidence type="ECO:0000313" key="3">
    <source>
        <dbReference type="EMBL" id="QCI68040.1"/>
    </source>
</evidence>
<reference evidence="3 4" key="1">
    <citation type="submission" date="2019-04" db="EMBL/GenBank/DDBJ databases">
        <title>Phreatobacter aquaticus sp. nov.</title>
        <authorList>
            <person name="Choi A."/>
        </authorList>
    </citation>
    <scope>NUCLEOTIDE SEQUENCE [LARGE SCALE GENOMIC DNA]</scope>
    <source>
        <strain evidence="3 4">KCTC 52518</strain>
    </source>
</reference>
<organism evidence="3 4">
    <name type="scientific">Phreatobacter stygius</name>
    <dbReference type="NCBI Taxonomy" id="1940610"/>
    <lineage>
        <taxon>Bacteria</taxon>
        <taxon>Pseudomonadati</taxon>
        <taxon>Pseudomonadota</taxon>
        <taxon>Alphaproteobacteria</taxon>
        <taxon>Hyphomicrobiales</taxon>
        <taxon>Phreatobacteraceae</taxon>
        <taxon>Phreatobacter</taxon>
    </lineage>
</organism>
<dbReference type="AlphaFoldDB" id="A0A4D7BBG7"/>
<gene>
    <name evidence="3" type="ORF">E8M01_29720</name>
</gene>
<proteinExistence type="predicted"/>
<dbReference type="Proteomes" id="UP000298781">
    <property type="component" value="Chromosome"/>
</dbReference>
<evidence type="ECO:0000313" key="4">
    <source>
        <dbReference type="Proteomes" id="UP000298781"/>
    </source>
</evidence>
<dbReference type="RefSeq" id="WP_136963460.1">
    <property type="nucleotide sequence ID" value="NZ_CP039690.1"/>
</dbReference>
<dbReference type="Pfam" id="PF09976">
    <property type="entry name" value="TPR_21"/>
    <property type="match status" value="1"/>
</dbReference>
<evidence type="ECO:0000256" key="1">
    <source>
        <dbReference type="SAM" id="Phobius"/>
    </source>
</evidence>
<keyword evidence="1" id="KW-1133">Transmembrane helix</keyword>
<evidence type="ECO:0000259" key="2">
    <source>
        <dbReference type="Pfam" id="PF09976"/>
    </source>
</evidence>
<dbReference type="InterPro" id="IPR018704">
    <property type="entry name" value="SecYEG/CpoB_TPR"/>
</dbReference>
<feature type="domain" description="Ancillary SecYEG translocon subunit/Cell division coordinator CpoB TPR" evidence="2">
    <location>
        <begin position="19"/>
        <end position="143"/>
    </location>
</feature>
<keyword evidence="1" id="KW-0812">Transmembrane</keyword>
<dbReference type="OrthoDB" id="7173339at2"/>
<accession>A0A4D7BBG7</accession>
<keyword evidence="1" id="KW-0472">Membrane</keyword>
<keyword evidence="4" id="KW-1185">Reference proteome</keyword>
<feature type="transmembrane region" description="Helical" evidence="1">
    <location>
        <begin position="24"/>
        <end position="45"/>
    </location>
</feature>